<proteinExistence type="predicted"/>
<evidence type="ECO:0000313" key="2">
    <source>
        <dbReference type="Proteomes" id="UP001162501"/>
    </source>
</evidence>
<dbReference type="EMBL" id="OX596089">
    <property type="protein sequence ID" value="CAN0526507.1"/>
    <property type="molecule type" value="Genomic_DNA"/>
</dbReference>
<organism evidence="1 2">
    <name type="scientific">Rangifer tarandus platyrhynchus</name>
    <name type="common">Svalbard reindeer</name>
    <dbReference type="NCBI Taxonomy" id="3082113"/>
    <lineage>
        <taxon>Eukaryota</taxon>
        <taxon>Metazoa</taxon>
        <taxon>Chordata</taxon>
        <taxon>Craniata</taxon>
        <taxon>Vertebrata</taxon>
        <taxon>Euteleostomi</taxon>
        <taxon>Mammalia</taxon>
        <taxon>Eutheria</taxon>
        <taxon>Laurasiatheria</taxon>
        <taxon>Artiodactyla</taxon>
        <taxon>Ruminantia</taxon>
        <taxon>Pecora</taxon>
        <taxon>Cervidae</taxon>
        <taxon>Odocoileinae</taxon>
        <taxon>Rangifer</taxon>
    </lineage>
</organism>
<reference evidence="1" key="1">
    <citation type="submission" date="2023-05" db="EMBL/GenBank/DDBJ databases">
        <authorList>
            <consortium name="ELIXIR-Norway"/>
        </authorList>
    </citation>
    <scope>NUCLEOTIDE SEQUENCE</scope>
</reference>
<gene>
    <name evidence="1" type="ORF">MRATA1EN22A_LOCUS24149</name>
</gene>
<dbReference type="Proteomes" id="UP001162501">
    <property type="component" value="Chromosome 5"/>
</dbReference>
<protein>
    <submittedName>
        <fullName evidence="1">Uncharacterized protein</fullName>
    </submittedName>
</protein>
<accession>A0AC59ZX18</accession>
<reference evidence="1" key="2">
    <citation type="submission" date="2025-03" db="EMBL/GenBank/DDBJ databases">
        <authorList>
            <consortium name="ELIXIR-Norway"/>
            <consortium name="Elixir Norway"/>
        </authorList>
    </citation>
    <scope>NUCLEOTIDE SEQUENCE</scope>
</reference>
<name>A0AC59ZX18_RANTA</name>
<evidence type="ECO:0000313" key="1">
    <source>
        <dbReference type="EMBL" id="CAN0526507.1"/>
    </source>
</evidence>
<sequence length="146" mass="16280">MSMAFSGYHEEVGILREKGRCCWEGYSRRTECQLEECCGTLYFSRIAAPCPACMLVRKCDLDPMYPLLLIVEKPALTPRVWQKGCHVNAKAMSQKFQAPPFFSLGAFSLRTPSLCSAEAQTHVEKPCTGVLATTQLKSSMMASIHH</sequence>